<protein>
    <submittedName>
        <fullName evidence="4">ABC-type transporter, periplasmic subunit</fullName>
    </submittedName>
</protein>
<dbReference type="SUPFAM" id="SSF53807">
    <property type="entry name" value="Helical backbone' metal receptor"/>
    <property type="match status" value="1"/>
</dbReference>
<dbReference type="RefSeq" id="WP_013740855.1">
    <property type="nucleotide sequence ID" value="NC_015437.1"/>
</dbReference>
<gene>
    <name evidence="4" type="ordered locus">Selsp_1382</name>
</gene>
<dbReference type="PROSITE" id="PS51257">
    <property type="entry name" value="PROKAR_LIPOPROTEIN"/>
    <property type="match status" value="1"/>
</dbReference>
<keyword evidence="5" id="KW-1185">Reference proteome</keyword>
<reference evidence="4 5" key="1">
    <citation type="submission" date="2011-04" db="EMBL/GenBank/DDBJ databases">
        <title>The complete genome of Selenomonas sputigena DSM 20758.</title>
        <authorList>
            <consortium name="US DOE Joint Genome Institute (JGI-PGF)"/>
            <person name="Lucas S."/>
            <person name="Copeland A."/>
            <person name="Lapidus A."/>
            <person name="Bruce D."/>
            <person name="Goodwin L."/>
            <person name="Pitluck S."/>
            <person name="Peters L."/>
            <person name="Kyrpides N."/>
            <person name="Mavromatis K."/>
            <person name="Ivanova N."/>
            <person name="Ovchinnikova G."/>
            <person name="Teshima H."/>
            <person name="Detter J.C."/>
            <person name="Tapia R."/>
            <person name="Han C."/>
            <person name="Land M."/>
            <person name="Hauser L."/>
            <person name="Markowitz V."/>
            <person name="Cheng J.-F."/>
            <person name="Hugenholtz P."/>
            <person name="Woyke T."/>
            <person name="Wu D."/>
            <person name="Gronow S."/>
            <person name="Wellnitz S."/>
            <person name="Schneider S."/>
            <person name="Klenk H.-P."/>
            <person name="Eisen J.A."/>
        </authorList>
    </citation>
    <scope>NUCLEOTIDE SEQUENCE [LARGE SCALE GENOMIC DNA]</scope>
    <source>
        <strain evidence="5">ATCC 35185 / DSM 20758 / VPI D19B-28</strain>
    </source>
</reference>
<dbReference type="PANTHER" id="PTHR30535:SF34">
    <property type="entry name" value="MOLYBDATE-BINDING PROTEIN MOLA"/>
    <property type="match status" value="1"/>
</dbReference>
<comment type="similarity">
    <text evidence="1">Belongs to the bacterial solute-binding protein 8 family.</text>
</comment>
<dbReference type="InterPro" id="IPR002491">
    <property type="entry name" value="ABC_transptr_periplasmic_BD"/>
</dbReference>
<feature type="domain" description="Fe/B12 periplasmic-binding" evidence="3">
    <location>
        <begin position="52"/>
        <end position="319"/>
    </location>
</feature>
<feature type="chain" id="PRO_5039482324" evidence="2">
    <location>
        <begin position="24"/>
        <end position="327"/>
    </location>
</feature>
<dbReference type="OrthoDB" id="1632098at2"/>
<keyword evidence="2" id="KW-0732">Signal</keyword>
<dbReference type="GO" id="GO:0071281">
    <property type="term" value="P:cellular response to iron ion"/>
    <property type="evidence" value="ECO:0007669"/>
    <property type="project" value="TreeGrafter"/>
</dbReference>
<dbReference type="PROSITE" id="PS50983">
    <property type="entry name" value="FE_B12_PBP"/>
    <property type="match status" value="1"/>
</dbReference>
<evidence type="ECO:0000256" key="2">
    <source>
        <dbReference type="SAM" id="SignalP"/>
    </source>
</evidence>
<accession>F4F103</accession>
<dbReference type="Pfam" id="PF01497">
    <property type="entry name" value="Peripla_BP_2"/>
    <property type="match status" value="1"/>
</dbReference>
<dbReference type="EMBL" id="CP002637">
    <property type="protein sequence ID" value="AEC00341.1"/>
    <property type="molecule type" value="Genomic_DNA"/>
</dbReference>
<feature type="signal peptide" evidence="2">
    <location>
        <begin position="1"/>
        <end position="23"/>
    </location>
</feature>
<proteinExistence type="inferred from homology"/>
<organism evidence="4 5">
    <name type="scientific">Selenomonas sputigena (strain ATCC 35185 / DSM 20758 / CCUG 44933 / VPI D19B-28)</name>
    <dbReference type="NCBI Taxonomy" id="546271"/>
    <lineage>
        <taxon>Bacteria</taxon>
        <taxon>Bacillati</taxon>
        <taxon>Bacillota</taxon>
        <taxon>Negativicutes</taxon>
        <taxon>Selenomonadales</taxon>
        <taxon>Selenomonadaceae</taxon>
        <taxon>Selenomonas</taxon>
    </lineage>
</organism>
<dbReference type="AlphaFoldDB" id="F4F103"/>
<dbReference type="InterPro" id="IPR050902">
    <property type="entry name" value="ABC_Transporter_SBP"/>
</dbReference>
<evidence type="ECO:0000259" key="3">
    <source>
        <dbReference type="PROSITE" id="PS50983"/>
    </source>
</evidence>
<dbReference type="Gene3D" id="3.40.50.1980">
    <property type="entry name" value="Nitrogenase molybdenum iron protein domain"/>
    <property type="match status" value="2"/>
</dbReference>
<evidence type="ECO:0000256" key="1">
    <source>
        <dbReference type="ARBA" id="ARBA00008814"/>
    </source>
</evidence>
<dbReference type="HOGENOM" id="CLU_038034_2_4_9"/>
<dbReference type="Proteomes" id="UP000011124">
    <property type="component" value="Chromosome"/>
</dbReference>
<dbReference type="KEGG" id="ssg:Selsp_1382"/>
<dbReference type="PANTHER" id="PTHR30535">
    <property type="entry name" value="VITAMIN B12-BINDING PROTEIN"/>
    <property type="match status" value="1"/>
</dbReference>
<evidence type="ECO:0000313" key="5">
    <source>
        <dbReference type="Proteomes" id="UP000011124"/>
    </source>
</evidence>
<name>F4F103_SELS3</name>
<sequence length="327" mass="35415">MKKSFFVLVIVVVCLLLTACRTAPEAAQGGAGSYTVTDSQGTVVTVPAKPHRIVTLSMSTDEVMLGLVPPEDMAAVNGLLDDPVSSNVVELAKKVEKRVGNPTVEELVALSPDLVIVPDWGDLAIVPSLREAGLTVVVCKGARNLAEIKETIVLLAQAAGVSERGEKLLAMMDEHLKGIEKKVSAIPESERKTVVLISLMSGYGGIGSSFDDACRYAGVKNGRSALGIRDGQVMTKEQLVEINPDILFVPTYNDHGKFDVDKFRKEYFDDPSLQTVKAIREHRLEEPTEAYIYNCSQDFVLGVQEIAYCAYGDAFAQGREEHLSAVE</sequence>
<evidence type="ECO:0000313" key="4">
    <source>
        <dbReference type="EMBL" id="AEC00341.1"/>
    </source>
</evidence>